<dbReference type="Proteomes" id="UP001595607">
    <property type="component" value="Unassembled WGS sequence"/>
</dbReference>
<feature type="transmembrane region" description="Helical" evidence="6">
    <location>
        <begin position="92"/>
        <end position="113"/>
    </location>
</feature>
<evidence type="ECO:0000256" key="6">
    <source>
        <dbReference type="SAM" id="Phobius"/>
    </source>
</evidence>
<comment type="caution">
    <text evidence="7">The sequence shown here is derived from an EMBL/GenBank/DDBJ whole genome shotgun (WGS) entry which is preliminary data.</text>
</comment>
<keyword evidence="5 6" id="KW-0472">Membrane</keyword>
<evidence type="ECO:0000256" key="4">
    <source>
        <dbReference type="ARBA" id="ARBA00022989"/>
    </source>
</evidence>
<proteinExistence type="inferred from homology"/>
<evidence type="ECO:0000256" key="1">
    <source>
        <dbReference type="ARBA" id="ARBA00004141"/>
    </source>
</evidence>
<sequence>MKLSAIAGVLGFLAVALGAFGAHGLEDRLGQQELGWWQTATLYLLVHAAVSAALGTGDSRWHRAGWLMAAGAALFSGTLYAMALGAPTALGAITPVGGLLMLAGWASLVWSALRV</sequence>
<name>A0ABV7MAN0_9PROT</name>
<accession>A0ABV7MAN0</accession>
<dbReference type="EMBL" id="JBHRVA010000002">
    <property type="protein sequence ID" value="MFC3302108.1"/>
    <property type="molecule type" value="Genomic_DNA"/>
</dbReference>
<keyword evidence="8" id="KW-1185">Reference proteome</keyword>
<evidence type="ECO:0000313" key="8">
    <source>
        <dbReference type="Proteomes" id="UP001595607"/>
    </source>
</evidence>
<feature type="transmembrane region" description="Helical" evidence="6">
    <location>
        <begin position="66"/>
        <end position="86"/>
    </location>
</feature>
<dbReference type="Pfam" id="PF04241">
    <property type="entry name" value="DUF423"/>
    <property type="match status" value="1"/>
</dbReference>
<feature type="transmembrane region" description="Helical" evidence="6">
    <location>
        <begin position="34"/>
        <end position="54"/>
    </location>
</feature>
<evidence type="ECO:0000256" key="3">
    <source>
        <dbReference type="ARBA" id="ARBA00022692"/>
    </source>
</evidence>
<reference evidence="8" key="1">
    <citation type="journal article" date="2019" name="Int. J. Syst. Evol. Microbiol.">
        <title>The Global Catalogue of Microorganisms (GCM) 10K type strain sequencing project: providing services to taxonomists for standard genome sequencing and annotation.</title>
        <authorList>
            <consortium name="The Broad Institute Genomics Platform"/>
            <consortium name="The Broad Institute Genome Sequencing Center for Infectious Disease"/>
            <person name="Wu L."/>
            <person name="Ma J."/>
        </authorList>
    </citation>
    <scope>NUCLEOTIDE SEQUENCE [LARGE SCALE GENOMIC DNA]</scope>
    <source>
        <strain evidence="8">KCTC 22245</strain>
    </source>
</reference>
<evidence type="ECO:0000256" key="2">
    <source>
        <dbReference type="ARBA" id="ARBA00009694"/>
    </source>
</evidence>
<comment type="similarity">
    <text evidence="2">Belongs to the UPF0382 family.</text>
</comment>
<comment type="subcellular location">
    <subcellularLocation>
        <location evidence="1">Membrane</location>
        <topology evidence="1">Multi-pass membrane protein</topology>
    </subcellularLocation>
</comment>
<evidence type="ECO:0000256" key="5">
    <source>
        <dbReference type="ARBA" id="ARBA00023136"/>
    </source>
</evidence>
<protein>
    <submittedName>
        <fullName evidence="7">DUF423 domain-containing protein</fullName>
    </submittedName>
</protein>
<dbReference type="PANTHER" id="PTHR43461:SF1">
    <property type="entry name" value="TRANSMEMBRANE PROTEIN 256"/>
    <property type="match status" value="1"/>
</dbReference>
<organism evidence="7 8">
    <name type="scientific">Parvularcula lutaonensis</name>
    <dbReference type="NCBI Taxonomy" id="491923"/>
    <lineage>
        <taxon>Bacteria</taxon>
        <taxon>Pseudomonadati</taxon>
        <taxon>Pseudomonadota</taxon>
        <taxon>Alphaproteobacteria</taxon>
        <taxon>Parvularculales</taxon>
        <taxon>Parvularculaceae</taxon>
        <taxon>Parvularcula</taxon>
    </lineage>
</organism>
<gene>
    <name evidence="7" type="ORF">ACFONP_05115</name>
</gene>
<dbReference type="RefSeq" id="WP_189574357.1">
    <property type="nucleotide sequence ID" value="NZ_BMXU01000001.1"/>
</dbReference>
<dbReference type="InterPro" id="IPR006696">
    <property type="entry name" value="DUF423"/>
</dbReference>
<evidence type="ECO:0000313" key="7">
    <source>
        <dbReference type="EMBL" id="MFC3302108.1"/>
    </source>
</evidence>
<keyword evidence="3 6" id="KW-0812">Transmembrane</keyword>
<dbReference type="PANTHER" id="PTHR43461">
    <property type="entry name" value="TRANSMEMBRANE PROTEIN 256"/>
    <property type="match status" value="1"/>
</dbReference>
<keyword evidence="4 6" id="KW-1133">Transmembrane helix</keyword>